<dbReference type="Gene3D" id="2.30.42.10">
    <property type="match status" value="1"/>
</dbReference>
<evidence type="ECO:0000313" key="2">
    <source>
        <dbReference type="EMBL" id="MCO5975761.1"/>
    </source>
</evidence>
<proteinExistence type="predicted"/>
<sequence length="576" mass="64047">MIHFRIDVADVATHRYRVTMTVPAPAAETVVSLPVWIPGSYMVREFGRHLSRLQARQGKQERLPEQLDKTSWRLRCEGRAALVLSYEAYAFDTSVRTAFLDDSRGFFNPTSLCLRTHGREAEPQQVQIGSLPKGWDVATGMDAVKGGRHLYQSADYDELVDHPFELGTFWRGQFEAGGVPHEFVVAGAWPGFDGKRLLADTQRICAAQIAFWHGRRKPPFGRYVFMLNAVEDGYGGLEHRASTALIAKRADLPRQGMGSPVPEGYMTLLGLISHEYFHTWNVKRLKPAEFLHYDYTRENYTELLWFFEGFTSYYDDLMLVRAGLLDAPRYLKLLARTLNGVMATPGRKVQSVAEASFDAWVKYYRQDENTPNSTVSYYTKGSLVALLLDLRLRQAGASLDELMRGLWSDCLASGLSEVAVLAAVERLGGATLAADLRDWVHGHDDLPLAPALAAAGIQVGQEPPSWTAALGLKLSEGPVTGVQVKSVLAGSVAARAGLSAGDELLAVDGWRIRRLDDARQWLPPEPAPFELTYVRQQRLRSLTLRPDPVVADVWTLALGERPAAKALGLRKAWLGR</sequence>
<evidence type="ECO:0000259" key="1">
    <source>
        <dbReference type="PROSITE" id="PS50106"/>
    </source>
</evidence>
<dbReference type="InterPro" id="IPR027268">
    <property type="entry name" value="Peptidase_M4/M1_CTD_sf"/>
</dbReference>
<dbReference type="InterPro" id="IPR024191">
    <property type="entry name" value="Peptidase_M61"/>
</dbReference>
<dbReference type="Proteomes" id="UP001204851">
    <property type="component" value="Unassembled WGS sequence"/>
</dbReference>
<evidence type="ECO:0000313" key="3">
    <source>
        <dbReference type="Proteomes" id="UP001204851"/>
    </source>
</evidence>
<gene>
    <name evidence="2" type="ORF">M0L44_03355</name>
</gene>
<keyword evidence="3" id="KW-1185">Reference proteome</keyword>
<dbReference type="RefSeq" id="WP_252768197.1">
    <property type="nucleotide sequence ID" value="NZ_JAMXMC010000002.1"/>
</dbReference>
<dbReference type="EMBL" id="JAMXMC010000002">
    <property type="protein sequence ID" value="MCO5975761.1"/>
    <property type="molecule type" value="Genomic_DNA"/>
</dbReference>
<feature type="domain" description="PDZ" evidence="1">
    <location>
        <begin position="456"/>
        <end position="537"/>
    </location>
</feature>
<dbReference type="InterPro" id="IPR001478">
    <property type="entry name" value="PDZ"/>
</dbReference>
<dbReference type="Pfam" id="PF17820">
    <property type="entry name" value="PDZ_6"/>
    <property type="match status" value="1"/>
</dbReference>
<dbReference type="InterPro" id="IPR007963">
    <property type="entry name" value="Peptidase_M61_catalytic"/>
</dbReference>
<dbReference type="Gene3D" id="1.10.390.10">
    <property type="entry name" value="Neutral Protease Domain 2"/>
    <property type="match status" value="1"/>
</dbReference>
<name>A0ABT1BJG7_9BURK</name>
<dbReference type="Pfam" id="PF05299">
    <property type="entry name" value="Peptidase_M61"/>
    <property type="match status" value="1"/>
</dbReference>
<dbReference type="Gene3D" id="2.60.40.3650">
    <property type="match status" value="1"/>
</dbReference>
<dbReference type="SUPFAM" id="SSF55486">
    <property type="entry name" value="Metalloproteases ('zincins'), catalytic domain"/>
    <property type="match status" value="1"/>
</dbReference>
<dbReference type="PIRSF" id="PIRSF016493">
    <property type="entry name" value="Glycyl_aminpptds"/>
    <property type="match status" value="1"/>
</dbReference>
<dbReference type="SMART" id="SM00228">
    <property type="entry name" value="PDZ"/>
    <property type="match status" value="1"/>
</dbReference>
<dbReference type="InterPro" id="IPR041489">
    <property type="entry name" value="PDZ_6"/>
</dbReference>
<dbReference type="InterPro" id="IPR036034">
    <property type="entry name" value="PDZ_sf"/>
</dbReference>
<reference evidence="2 3" key="1">
    <citation type="submission" date="2022-06" db="EMBL/GenBank/DDBJ databases">
        <title>Ideonella sp. NS12-5 Genome sequencing and assembly.</title>
        <authorList>
            <person name="Jung Y."/>
        </authorList>
    </citation>
    <scope>NUCLEOTIDE SEQUENCE [LARGE SCALE GENOMIC DNA]</scope>
    <source>
        <strain evidence="2 3">NS12-5</strain>
    </source>
</reference>
<dbReference type="InterPro" id="IPR040756">
    <property type="entry name" value="Peptidase_M61_N"/>
</dbReference>
<comment type="caution">
    <text evidence="2">The sequence shown here is derived from an EMBL/GenBank/DDBJ whole genome shotgun (WGS) entry which is preliminary data.</text>
</comment>
<organism evidence="2 3">
    <name type="scientific">Ideonella oryzae</name>
    <dbReference type="NCBI Taxonomy" id="2937441"/>
    <lineage>
        <taxon>Bacteria</taxon>
        <taxon>Pseudomonadati</taxon>
        <taxon>Pseudomonadota</taxon>
        <taxon>Betaproteobacteria</taxon>
        <taxon>Burkholderiales</taxon>
        <taxon>Sphaerotilaceae</taxon>
        <taxon>Ideonella</taxon>
    </lineage>
</organism>
<dbReference type="PROSITE" id="PS50106">
    <property type="entry name" value="PDZ"/>
    <property type="match status" value="1"/>
</dbReference>
<dbReference type="SUPFAM" id="SSF50156">
    <property type="entry name" value="PDZ domain-like"/>
    <property type="match status" value="1"/>
</dbReference>
<protein>
    <submittedName>
        <fullName evidence="2">PDZ domain-containing protein</fullName>
    </submittedName>
</protein>
<dbReference type="Pfam" id="PF17899">
    <property type="entry name" value="Peptidase_M61_N"/>
    <property type="match status" value="1"/>
</dbReference>
<accession>A0ABT1BJG7</accession>